<sequence length="243" mass="26883">MRFIKSFSTAVVGALLATSAFGELSNVIRSKDELGLSARVDKRVTSIGPNPRSKKFQDFITTYCNKPVEDDCDEPTAKKRDLDVRAMPAGYNEVKMDSFLAAKASDPGLYTWGIGTCVGIAVTGRSNSNNARVKFLAHIGLGLNAKHVNDRFDELSAAVRGQGLTQLQGWILTVDTSLKSDPQYRNDPDLKQEADNLKKTYDDLQHYLQNLVGAWPVVHWTHPFSRTAEMQVNPDGSVTYNLM</sequence>
<dbReference type="EMBL" id="ML994697">
    <property type="protein sequence ID" value="KAF2176953.1"/>
    <property type="molecule type" value="Genomic_DNA"/>
</dbReference>
<dbReference type="Proteomes" id="UP000800200">
    <property type="component" value="Unassembled WGS sequence"/>
</dbReference>
<evidence type="ECO:0000313" key="3">
    <source>
        <dbReference type="Proteomes" id="UP000800200"/>
    </source>
</evidence>
<feature type="signal peptide" evidence="1">
    <location>
        <begin position="1"/>
        <end position="22"/>
    </location>
</feature>
<dbReference type="OrthoDB" id="3784216at2759"/>
<keyword evidence="1" id="KW-0732">Signal</keyword>
<organism evidence="2 3">
    <name type="scientific">Zopfia rhizophila CBS 207.26</name>
    <dbReference type="NCBI Taxonomy" id="1314779"/>
    <lineage>
        <taxon>Eukaryota</taxon>
        <taxon>Fungi</taxon>
        <taxon>Dikarya</taxon>
        <taxon>Ascomycota</taxon>
        <taxon>Pezizomycotina</taxon>
        <taxon>Dothideomycetes</taxon>
        <taxon>Dothideomycetes incertae sedis</taxon>
        <taxon>Zopfiaceae</taxon>
        <taxon>Zopfia</taxon>
    </lineage>
</organism>
<feature type="chain" id="PRO_5025488115" evidence="1">
    <location>
        <begin position="23"/>
        <end position="243"/>
    </location>
</feature>
<evidence type="ECO:0000256" key="1">
    <source>
        <dbReference type="SAM" id="SignalP"/>
    </source>
</evidence>
<keyword evidence="3" id="KW-1185">Reference proteome</keyword>
<protein>
    <submittedName>
        <fullName evidence="2">Uncharacterized protein</fullName>
    </submittedName>
</protein>
<dbReference type="AlphaFoldDB" id="A0A6A6DD85"/>
<gene>
    <name evidence="2" type="ORF">K469DRAFT_697597</name>
</gene>
<evidence type="ECO:0000313" key="2">
    <source>
        <dbReference type="EMBL" id="KAF2176953.1"/>
    </source>
</evidence>
<proteinExistence type="predicted"/>
<name>A0A6A6DD85_9PEZI</name>
<accession>A0A6A6DD85</accession>
<reference evidence="2" key="1">
    <citation type="journal article" date="2020" name="Stud. Mycol.">
        <title>101 Dothideomycetes genomes: a test case for predicting lifestyles and emergence of pathogens.</title>
        <authorList>
            <person name="Haridas S."/>
            <person name="Albert R."/>
            <person name="Binder M."/>
            <person name="Bloem J."/>
            <person name="Labutti K."/>
            <person name="Salamov A."/>
            <person name="Andreopoulos B."/>
            <person name="Baker S."/>
            <person name="Barry K."/>
            <person name="Bills G."/>
            <person name="Bluhm B."/>
            <person name="Cannon C."/>
            <person name="Castanera R."/>
            <person name="Culley D."/>
            <person name="Daum C."/>
            <person name="Ezra D."/>
            <person name="Gonzalez J."/>
            <person name="Henrissat B."/>
            <person name="Kuo A."/>
            <person name="Liang C."/>
            <person name="Lipzen A."/>
            <person name="Lutzoni F."/>
            <person name="Magnuson J."/>
            <person name="Mondo S."/>
            <person name="Nolan M."/>
            <person name="Ohm R."/>
            <person name="Pangilinan J."/>
            <person name="Park H.-J."/>
            <person name="Ramirez L."/>
            <person name="Alfaro M."/>
            <person name="Sun H."/>
            <person name="Tritt A."/>
            <person name="Yoshinaga Y."/>
            <person name="Zwiers L.-H."/>
            <person name="Turgeon B."/>
            <person name="Goodwin S."/>
            <person name="Spatafora J."/>
            <person name="Crous P."/>
            <person name="Grigoriev I."/>
        </authorList>
    </citation>
    <scope>NUCLEOTIDE SEQUENCE</scope>
    <source>
        <strain evidence="2">CBS 207.26</strain>
    </source>
</reference>